<dbReference type="InterPro" id="IPR050641">
    <property type="entry name" value="RIFMO-like"/>
</dbReference>
<dbReference type="GO" id="GO:0071949">
    <property type="term" value="F:FAD binding"/>
    <property type="evidence" value="ECO:0007669"/>
    <property type="project" value="InterPro"/>
</dbReference>
<feature type="domain" description="FAD-binding" evidence="4">
    <location>
        <begin position="8"/>
        <end position="346"/>
    </location>
</feature>
<gene>
    <name evidence="5" type="primary">pcpB</name>
    <name evidence="5" type="ORF">hbim_00580</name>
</gene>
<evidence type="ECO:0000256" key="3">
    <source>
        <dbReference type="ARBA" id="ARBA00022827"/>
    </source>
</evidence>
<sequence length="548" mass="59104">MTATAQGTEVLVVGAGPVGLMVAGELTRRGVSTRIIDRAVHRSPESRALVVHARTLELMDLAGLSDRFIEAGYPAPGLAVGLGQTAQISVDMRTLDTRYPYMLVLPQQDTERILTDALTTRGVEIERGSTLLDLAQSTSGVSATVETHDGSTELIQAKYLVGCDGSHSSVRRILELPFEGHQHGELVLIGDVKADMPFARTRITNFTSPRGFVSILPFLGDYVRVFAVDFTQQHHERAEELSLAELQSAVDGITSTEITLSEPTWLTRYTAPSRHVGKIRDGRVFLAGDAAHSHSPAGGQGMNTGLQDAVNLGWKLAMVLGGYANPEVLDSYNTERSPVHQAVLEQTDRMFRTFVIRNAALRALRNMAARALVPRPFVQRRLAKSLSGLAVRYPASPAVSSASGIAAPEALKPGARIPDVALWRAGRPSVRLYEILREGGYAMLVYAESDRVNADLSAIADLAHKVSSNMGSWVRAYVVLDEGVLDDADVDASVFVDITGGFKKKFGAVHRSVLLVRPDGYLAAHHVGLEAGVALTALRHHQADPGPH</sequence>
<dbReference type="Proteomes" id="UP001241092">
    <property type="component" value="Chromosome"/>
</dbReference>
<dbReference type="Gene3D" id="3.50.50.60">
    <property type="entry name" value="FAD/NAD(P)-binding domain"/>
    <property type="match status" value="1"/>
</dbReference>
<dbReference type="Pfam" id="PF01494">
    <property type="entry name" value="FAD_binding_3"/>
    <property type="match status" value="1"/>
</dbReference>
<name>A0AAI8XLB8_MYCME</name>
<dbReference type="SUPFAM" id="SSF51905">
    <property type="entry name" value="FAD/NAD(P)-binding domain"/>
    <property type="match status" value="1"/>
</dbReference>
<organism evidence="5 6">
    <name type="scientific">Mycolicibacterium mageritense</name>
    <name type="common">Mycobacterium mageritense</name>
    <dbReference type="NCBI Taxonomy" id="53462"/>
    <lineage>
        <taxon>Bacteria</taxon>
        <taxon>Bacillati</taxon>
        <taxon>Actinomycetota</taxon>
        <taxon>Actinomycetes</taxon>
        <taxon>Mycobacteriales</taxon>
        <taxon>Mycobacteriaceae</taxon>
        <taxon>Mycolicibacterium</taxon>
    </lineage>
</organism>
<keyword evidence="5" id="KW-0560">Oxidoreductase</keyword>
<evidence type="ECO:0000256" key="2">
    <source>
        <dbReference type="ARBA" id="ARBA00022630"/>
    </source>
</evidence>
<accession>A0AAI8XLB8</accession>
<dbReference type="AlphaFoldDB" id="A0AAI8XLB8"/>
<dbReference type="Gene3D" id="3.40.30.120">
    <property type="match status" value="1"/>
</dbReference>
<dbReference type="RefSeq" id="WP_286213389.1">
    <property type="nucleotide sequence ID" value="NZ_AP027452.1"/>
</dbReference>
<reference evidence="5" key="1">
    <citation type="submission" date="2023-03" db="EMBL/GenBank/DDBJ databases">
        <title>Draft genome sequence of a Mycolicibacterium mageritense strain H4_3_1 isolated from a hybrid biological-inorganic system reactor.</title>
        <authorList>
            <person name="Feng X."/>
            <person name="Kazama D."/>
            <person name="Sato K."/>
            <person name="Kobayashi H."/>
        </authorList>
    </citation>
    <scope>NUCLEOTIDE SEQUENCE</scope>
    <source>
        <strain evidence="5">H4_3_1</strain>
    </source>
</reference>
<dbReference type="PRINTS" id="PR00420">
    <property type="entry name" value="RNGMNOXGNASE"/>
</dbReference>
<protein>
    <submittedName>
        <fullName evidence="5">Pentachlorophenol 4-monooxygenase</fullName>
        <ecNumber evidence="5">1.14.13.50</ecNumber>
    </submittedName>
</protein>
<dbReference type="InterPro" id="IPR002938">
    <property type="entry name" value="FAD-bd"/>
</dbReference>
<dbReference type="PANTHER" id="PTHR43004">
    <property type="entry name" value="TRK SYSTEM POTASSIUM UPTAKE PROTEIN"/>
    <property type="match status" value="1"/>
</dbReference>
<keyword evidence="2" id="KW-0285">Flavoprotein</keyword>
<evidence type="ECO:0000313" key="6">
    <source>
        <dbReference type="Proteomes" id="UP001241092"/>
    </source>
</evidence>
<proteinExistence type="predicted"/>
<dbReference type="EMBL" id="AP027452">
    <property type="protein sequence ID" value="BDY26665.1"/>
    <property type="molecule type" value="Genomic_DNA"/>
</dbReference>
<dbReference type="GO" id="GO:0018677">
    <property type="term" value="F:pentachlorophenol monooxygenase activity"/>
    <property type="evidence" value="ECO:0007669"/>
    <property type="project" value="UniProtKB-EC"/>
</dbReference>
<dbReference type="EC" id="1.14.13.50" evidence="5"/>
<keyword evidence="3" id="KW-0274">FAD</keyword>
<evidence type="ECO:0000259" key="4">
    <source>
        <dbReference type="Pfam" id="PF01494"/>
    </source>
</evidence>
<evidence type="ECO:0000313" key="5">
    <source>
        <dbReference type="EMBL" id="BDY26665.1"/>
    </source>
</evidence>
<dbReference type="Gene3D" id="3.30.70.2450">
    <property type="match status" value="1"/>
</dbReference>
<dbReference type="InterPro" id="IPR036188">
    <property type="entry name" value="FAD/NAD-bd_sf"/>
</dbReference>
<comment type="cofactor">
    <cofactor evidence="1">
        <name>FAD</name>
        <dbReference type="ChEBI" id="CHEBI:57692"/>
    </cofactor>
</comment>
<evidence type="ECO:0000256" key="1">
    <source>
        <dbReference type="ARBA" id="ARBA00001974"/>
    </source>
</evidence>
<dbReference type="PANTHER" id="PTHR43004:SF19">
    <property type="entry name" value="BINDING MONOOXYGENASE, PUTATIVE (JCVI)-RELATED"/>
    <property type="match status" value="1"/>
</dbReference>